<feature type="signal peptide" evidence="1">
    <location>
        <begin position="1"/>
        <end position="23"/>
    </location>
</feature>
<keyword evidence="1" id="KW-0732">Signal</keyword>
<dbReference type="OrthoDB" id="395856at2"/>
<dbReference type="Gene3D" id="3.60.10.10">
    <property type="entry name" value="Endonuclease/exonuclease/phosphatase"/>
    <property type="match status" value="1"/>
</dbReference>
<evidence type="ECO:0000259" key="2">
    <source>
        <dbReference type="Pfam" id="PF03372"/>
    </source>
</evidence>
<dbReference type="Proteomes" id="UP000245362">
    <property type="component" value="Unassembled WGS sequence"/>
</dbReference>
<feature type="chain" id="PRO_5015688773" evidence="1">
    <location>
        <begin position="24"/>
        <end position="300"/>
    </location>
</feature>
<dbReference type="Pfam" id="PF03372">
    <property type="entry name" value="Exo_endo_phos"/>
    <property type="match status" value="1"/>
</dbReference>
<evidence type="ECO:0000313" key="3">
    <source>
        <dbReference type="EMBL" id="PWI32211.1"/>
    </source>
</evidence>
<dbReference type="GO" id="GO:0016787">
    <property type="term" value="F:hydrolase activity"/>
    <property type="evidence" value="ECO:0007669"/>
    <property type="project" value="UniProtKB-KW"/>
</dbReference>
<reference evidence="3 4" key="1">
    <citation type="submission" date="2018-05" db="EMBL/GenBank/DDBJ databases">
        <title>Vibrio limimaris sp. nov., isolated from marine sediment.</title>
        <authorList>
            <person name="Li C.-M."/>
        </authorList>
    </citation>
    <scope>NUCLEOTIDE SEQUENCE [LARGE SCALE GENOMIC DNA]</scope>
    <source>
        <strain evidence="3 4">E4404</strain>
    </source>
</reference>
<name>A0A2U3B5Y6_9VIBR</name>
<evidence type="ECO:0000313" key="4">
    <source>
        <dbReference type="Proteomes" id="UP000245362"/>
    </source>
</evidence>
<protein>
    <submittedName>
        <fullName evidence="3">Hydrolase</fullName>
    </submittedName>
</protein>
<organism evidence="3 4">
    <name type="scientific">Vibrio albus</name>
    <dbReference type="NCBI Taxonomy" id="2200953"/>
    <lineage>
        <taxon>Bacteria</taxon>
        <taxon>Pseudomonadati</taxon>
        <taxon>Pseudomonadota</taxon>
        <taxon>Gammaproteobacteria</taxon>
        <taxon>Vibrionales</taxon>
        <taxon>Vibrionaceae</taxon>
        <taxon>Vibrio</taxon>
    </lineage>
</organism>
<dbReference type="InterPro" id="IPR005135">
    <property type="entry name" value="Endo/exonuclease/phosphatase"/>
</dbReference>
<accession>A0A2U3B5Y6</accession>
<dbReference type="EMBL" id="QFWT01000010">
    <property type="protein sequence ID" value="PWI32211.1"/>
    <property type="molecule type" value="Genomic_DNA"/>
</dbReference>
<sequence>MKKFTCFISLFMLALAWPNFTRSEVISLTTWNLEWLTNNPVENISESKRSREDLTKLAEHIDFIQPDILAFQEVNNISAIKSIINNKYKIYLSDRNKIINSKLQFEDINQFTGFAIAPKWQVTDPADLPLSPRHKLRFASYVIIYFDGKHAIHLLSVHLKAGCRGKYKNSRSCTMLKKQGEKLNEWIIDRQAQGQSFIILGDFNHNLAYSGDWLWQVLTKKTNSPIKENILLATKGTESECLVRSKQSPKRTYQYHNLIDHIVVSGDLMFAQPKQYVFPVEQVVNYHLSDHCPLTIQVNN</sequence>
<gene>
    <name evidence="3" type="ORF">DI392_16160</name>
</gene>
<dbReference type="InterPro" id="IPR036691">
    <property type="entry name" value="Endo/exonu/phosph_ase_sf"/>
</dbReference>
<dbReference type="RefSeq" id="WP_109320736.1">
    <property type="nucleotide sequence ID" value="NZ_QFWT01000010.1"/>
</dbReference>
<feature type="domain" description="Endonuclease/exonuclease/phosphatase" evidence="2">
    <location>
        <begin position="30"/>
        <end position="291"/>
    </location>
</feature>
<evidence type="ECO:0000256" key="1">
    <source>
        <dbReference type="SAM" id="SignalP"/>
    </source>
</evidence>
<proteinExistence type="predicted"/>
<comment type="caution">
    <text evidence="3">The sequence shown here is derived from an EMBL/GenBank/DDBJ whole genome shotgun (WGS) entry which is preliminary data.</text>
</comment>
<dbReference type="SUPFAM" id="SSF56219">
    <property type="entry name" value="DNase I-like"/>
    <property type="match status" value="1"/>
</dbReference>
<keyword evidence="4" id="KW-1185">Reference proteome</keyword>
<keyword evidence="3" id="KW-0378">Hydrolase</keyword>
<dbReference type="AlphaFoldDB" id="A0A2U3B5Y6"/>